<accession>A0A975GN56</accession>
<dbReference type="RefSeq" id="WP_207682129.1">
    <property type="nucleotide sequence ID" value="NZ_CP061800.1"/>
</dbReference>
<feature type="compositionally biased region" description="Basic and acidic residues" evidence="1">
    <location>
        <begin position="1556"/>
        <end position="1567"/>
    </location>
</feature>
<dbReference type="InterPro" id="IPR036525">
    <property type="entry name" value="Tubulin/FtsZ_GTPase_sf"/>
</dbReference>
<evidence type="ECO:0000313" key="3">
    <source>
        <dbReference type="Proteomes" id="UP000663722"/>
    </source>
</evidence>
<keyword evidence="3" id="KW-1185">Reference proteome</keyword>
<reference evidence="2" key="1">
    <citation type="journal article" date="2021" name="Microb. Physiol.">
        <title>Proteogenomic Insights into the Physiology of Marine, Sulfate-Reducing, Filamentous Desulfonema limicola and Desulfonema magnum.</title>
        <authorList>
            <person name="Schnaars V."/>
            <person name="Wohlbrand L."/>
            <person name="Scheve S."/>
            <person name="Hinrichs C."/>
            <person name="Reinhardt R."/>
            <person name="Rabus R."/>
        </authorList>
    </citation>
    <scope>NUCLEOTIDE SEQUENCE</scope>
    <source>
        <strain evidence="2">4be13</strain>
    </source>
</reference>
<feature type="region of interest" description="Disordered" evidence="1">
    <location>
        <begin position="1380"/>
        <end position="1406"/>
    </location>
</feature>
<evidence type="ECO:0000313" key="2">
    <source>
        <dbReference type="EMBL" id="QTA86533.1"/>
    </source>
</evidence>
<dbReference type="Proteomes" id="UP000663722">
    <property type="component" value="Chromosome"/>
</dbReference>
<dbReference type="EMBL" id="CP061800">
    <property type="protein sequence ID" value="QTA86533.1"/>
    <property type="molecule type" value="Genomic_DNA"/>
</dbReference>
<evidence type="ECO:0000256" key="1">
    <source>
        <dbReference type="SAM" id="MobiDB-lite"/>
    </source>
</evidence>
<dbReference type="InterPro" id="IPR025904">
    <property type="entry name" value="Tubulin-like"/>
</dbReference>
<gene>
    <name evidence="2" type="ORF">dnm_025570</name>
</gene>
<organism evidence="2 3">
    <name type="scientific">Desulfonema magnum</name>
    <dbReference type="NCBI Taxonomy" id="45655"/>
    <lineage>
        <taxon>Bacteria</taxon>
        <taxon>Pseudomonadati</taxon>
        <taxon>Thermodesulfobacteriota</taxon>
        <taxon>Desulfobacteria</taxon>
        <taxon>Desulfobacterales</taxon>
        <taxon>Desulfococcaceae</taxon>
        <taxon>Desulfonema</taxon>
    </lineage>
</organism>
<dbReference type="SUPFAM" id="SSF52490">
    <property type="entry name" value="Tubulin nucleotide-binding domain-like"/>
    <property type="match status" value="1"/>
</dbReference>
<feature type="region of interest" description="Disordered" evidence="1">
    <location>
        <begin position="1482"/>
        <end position="1567"/>
    </location>
</feature>
<dbReference type="Gene3D" id="3.40.50.1440">
    <property type="entry name" value="Tubulin/FtsZ, GTPase domain"/>
    <property type="match status" value="1"/>
</dbReference>
<sequence>MAENFGSLKVGKLPDELLEDAPVGKTLLIGLGGTGKEVLLRFRRLVTERFGSLDALPCVQFLHLDTDMTANAMQQYDKTMQDDPLYEKIMFQPIERVNLTIEGGISKYLGNINAYSHIREWFHTKGKIADLGDLGEGAGQVRMASRLGFYDKYDDIEAGLANAENRLSAEGNRDVISQLGFKFDPNVMSIYVISSLAGGTGSGTFLDMGFLVKTMFPDSTRIGVFFMPAFFGGYSGAGRMKANGYAALKELNHYSFGHSFAGNWTGRASKPIFPPPFDYTYLLEGKNEANEAIGSSNEEYSMYQMVSEIIFQDFSVGDFAGMKRAIRVNLKNFIDNAYVHNYWDAGGTVGVQGGKGSVRGDSYTTRFCSFGLAAIYFPVEKLHRACACLLSKNILDLWQKHVVDDPMEILFKSFLTHSDIKFVQGYYTRRDGAGTIEGSDVETELLVYNKEAGQDFPGYLWNKVLDIRTETEAQPNGQKAAMLQARREELEQFLARADSDNPDEWGLDIRTIQRNMENYLGRLKRGLEEQASELSNDPRYGISYALSLLRELKKLLRDESFNYLPYFEGAIPYWDGEIQNYIYQLDQLQMDISKHESRFLFREADLARDMDILAPPNVPGEGVLYNYLLARVMKQVMKRGKLICERIDKFLGQDSSSGEGLLAKYHQLTGGMDKLRSILDEKQEYFSREEESATLKSLYRDGDVNEWYNIWMGEPEQHKQNLKEVSDKLLTKIFGVDSVTEALSLIQSQPIENIEDQMLEECRIFFAIKNRQPSALEMLMDEKRCSKRDRENLIETAYRRAKVWLRPNNKVSQVQFKVRQQQKPCIIGIDEEDRVRFNEFQGTLKKKMATGDTQPQFKNIGKTKKGSIIFYNELGGATAFYPSSVTEVGGLSQNYEDFCRNPKDVSPDNQEDVHIDKNRFQFEDIIPKTSDEVRKYSESIRAFVLARLLGLLKVREIVADDQTVVNRYSYEQEVAFDTMEEDLGDEFAAVDILYRDTQPDHESHRRKISDQVENVVEELRRRGLLPVYLLLIEFYLNHVYPPVTEDDEAAGVSIIRYSPYYAALDFERGERINKELITTKEERAKTDATLQELRGNRPKGNKLTYEEYANALKPYTKPAGKFEVITQSVVGKRHSFLDALVLNRKRVFSVIIPKTSEESRKYSESIRTFVLARMLGLFKIREQVGKDRQTVINLYSYEREVAFEMTEEDLGDEAAAIEILYQDQRPEHETHRNLLSDQTETVVEELRQRHLLSVYLLLIEFYLTHVYPPTAEDDEAASAQAGRFTFYHALEFERSERVEKELLRTDKERHQVETALIKLRNKPKAQKLTYQEYVNALRPYTKMSGKFQVIDRSSVLGEKRKYPDALVLDRKRIFSGAEDVPDEEMEETPEPGFNIPEAQGKQQRKRPCPECGKPIDIRAIYCVNCKKTIAEHVICQYCEKKTPSDQPLCWNCGREPLPNEETIECQQCYSFEGKASEFPCPECGWDPSQQEADAAAATETETDTRKPESYTSEPEEEQQQQDAENAEHKDEPPPENEFENAEHRDEPPPENEFDIPEDKVENETKEGKQIKCQYCDEWMTPVGSRCSLCGGEL</sequence>
<feature type="compositionally biased region" description="Acidic residues" evidence="1">
    <location>
        <begin position="1380"/>
        <end position="1389"/>
    </location>
</feature>
<proteinExistence type="predicted"/>
<name>A0A975GN56_9BACT</name>
<dbReference type="Pfam" id="PF13809">
    <property type="entry name" value="Tubulin_2"/>
    <property type="match status" value="1"/>
</dbReference>
<protein>
    <submittedName>
        <fullName evidence="2">Uncharacterized protein</fullName>
    </submittedName>
</protein>
<dbReference type="KEGG" id="dmm:dnm_025570"/>